<dbReference type="PANTHER" id="PTHR30302">
    <property type="entry name" value="HYDROGENASE 1 MATURATION PROTEASE"/>
    <property type="match status" value="1"/>
</dbReference>
<dbReference type="NCBIfam" id="TIGR00072">
    <property type="entry name" value="hydrog_prot"/>
    <property type="match status" value="1"/>
</dbReference>
<evidence type="ECO:0000256" key="1">
    <source>
        <dbReference type="ARBA" id="ARBA00006814"/>
    </source>
</evidence>
<organism evidence="5 6">
    <name type="scientific">Mycobacterium paraense</name>
    <dbReference type="NCBI Taxonomy" id="767916"/>
    <lineage>
        <taxon>Bacteria</taxon>
        <taxon>Bacillati</taxon>
        <taxon>Actinomycetota</taxon>
        <taxon>Actinomycetes</taxon>
        <taxon>Mycobacteriales</taxon>
        <taxon>Mycobacteriaceae</taxon>
        <taxon>Mycobacterium</taxon>
        <taxon>Mycobacterium simiae complex</taxon>
    </lineage>
</organism>
<dbReference type="SUPFAM" id="SSF53163">
    <property type="entry name" value="HybD-like"/>
    <property type="match status" value="1"/>
</dbReference>
<dbReference type="InterPro" id="IPR000671">
    <property type="entry name" value="Peptidase_A31"/>
</dbReference>
<dbReference type="Gene3D" id="3.40.50.1450">
    <property type="entry name" value="HybD-like"/>
    <property type="match status" value="1"/>
</dbReference>
<dbReference type="RefSeq" id="WP_085245616.1">
    <property type="nucleotide sequence ID" value="NZ_LQPN01000059.1"/>
</dbReference>
<dbReference type="OrthoDB" id="164170at2"/>
<dbReference type="PANTHER" id="PTHR30302:SF1">
    <property type="entry name" value="HYDROGENASE 2 MATURATION PROTEASE"/>
    <property type="match status" value="1"/>
</dbReference>
<protein>
    <submittedName>
        <fullName evidence="5">Peptidase M52</fullName>
    </submittedName>
</protein>
<proteinExistence type="inferred from homology"/>
<comment type="similarity">
    <text evidence="1">Belongs to the peptidase A31 family.</text>
</comment>
<accession>A0A1X2A7L7</accession>
<keyword evidence="4" id="KW-0378">Hydrolase</keyword>
<comment type="caution">
    <text evidence="5">The sequence shown here is derived from an EMBL/GenBank/DDBJ whole genome shotgun (WGS) entry which is preliminary data.</text>
</comment>
<dbReference type="GO" id="GO:0004190">
    <property type="term" value="F:aspartic-type endopeptidase activity"/>
    <property type="evidence" value="ECO:0007669"/>
    <property type="project" value="UniProtKB-KW"/>
</dbReference>
<dbReference type="Proteomes" id="UP000193285">
    <property type="component" value="Unassembled WGS sequence"/>
</dbReference>
<evidence type="ECO:0000313" key="5">
    <source>
        <dbReference type="EMBL" id="ORW43259.1"/>
    </source>
</evidence>
<dbReference type="AlphaFoldDB" id="A0A1X2A7L7"/>
<evidence type="ECO:0000256" key="2">
    <source>
        <dbReference type="ARBA" id="ARBA00022670"/>
    </source>
</evidence>
<dbReference type="GO" id="GO:0008047">
    <property type="term" value="F:enzyme activator activity"/>
    <property type="evidence" value="ECO:0007669"/>
    <property type="project" value="InterPro"/>
</dbReference>
<dbReference type="Pfam" id="PF01750">
    <property type="entry name" value="HycI"/>
    <property type="match status" value="1"/>
</dbReference>
<sequence length="162" mass="16616">MTGGIVDAVVIGLGNRYRRDDGVGVAVADELNRLGLNGVRVVTDIVEPMSLLEAWSDARLAVVIDGAVGSPPAPGRVRRCSLSDVTAGDGLSSHSVDLVRTHALGEALGRLPGQLVLLTVDVADTGHGAGLTPAVARAVPEVVGMAVDVIAGIDAEKRRERA</sequence>
<dbReference type="GO" id="GO:0016485">
    <property type="term" value="P:protein processing"/>
    <property type="evidence" value="ECO:0007669"/>
    <property type="project" value="TreeGrafter"/>
</dbReference>
<dbReference type="EMBL" id="LQPN01000059">
    <property type="protein sequence ID" value="ORW43259.1"/>
    <property type="molecule type" value="Genomic_DNA"/>
</dbReference>
<evidence type="ECO:0000256" key="4">
    <source>
        <dbReference type="ARBA" id="ARBA00022801"/>
    </source>
</evidence>
<reference evidence="5 6" key="1">
    <citation type="journal article" date="2015" name="Emerg. Microbes Infect.">
        <title>Characterization of 17 strains belonging to the Mycobacterium simiae complex and description of Mycobacterium paraense sp. nov.</title>
        <authorList>
            <person name="Fusco da Costa A.R."/>
            <person name="Fedrizzi T."/>
            <person name="Lopes M.L."/>
            <person name="Pecorari M."/>
            <person name="Oliveira da Costa W.L."/>
            <person name="Giacobazzi E."/>
            <person name="da Costa Bahia J.R."/>
            <person name="De Sanctis V."/>
            <person name="Batista Lima K.V."/>
            <person name="Bertorelli R."/>
            <person name="Grottola A."/>
            <person name="Fabio A."/>
            <person name="Mariottini A."/>
            <person name="Ferretti P."/>
            <person name="Di Leva F."/>
            <person name="Fregni Serpini G."/>
            <person name="Tagliazucchi S."/>
            <person name="Rumpianesi F."/>
            <person name="Jousson O."/>
            <person name="Segata N."/>
            <person name="Tortoli E."/>
        </authorList>
    </citation>
    <scope>NUCLEOTIDE SEQUENCE [LARGE SCALE GENOMIC DNA]</scope>
    <source>
        <strain evidence="5 6">IEC33</strain>
    </source>
</reference>
<keyword evidence="2" id="KW-0645">Protease</keyword>
<keyword evidence="3" id="KW-0064">Aspartyl protease</keyword>
<dbReference type="InterPro" id="IPR023430">
    <property type="entry name" value="Pept_HybD-like_dom_sf"/>
</dbReference>
<evidence type="ECO:0000313" key="6">
    <source>
        <dbReference type="Proteomes" id="UP000193285"/>
    </source>
</evidence>
<name>A0A1X2A7L7_9MYCO</name>
<dbReference type="CDD" id="cd00518">
    <property type="entry name" value="H2MP"/>
    <property type="match status" value="1"/>
</dbReference>
<dbReference type="STRING" id="767916.AWB91_16115"/>
<gene>
    <name evidence="5" type="ORF">AWB90_19220</name>
</gene>
<evidence type="ECO:0000256" key="3">
    <source>
        <dbReference type="ARBA" id="ARBA00022750"/>
    </source>
</evidence>